<protein>
    <submittedName>
        <fullName evidence="1">Uncharacterized protein</fullName>
    </submittedName>
</protein>
<dbReference type="AlphaFoldDB" id="A0AAW0DPR3"/>
<reference evidence="1 2" key="1">
    <citation type="submission" date="2024-01" db="EMBL/GenBank/DDBJ databases">
        <title>A draft genome for a cacao thread blight-causing isolate of Paramarasmius palmivorus.</title>
        <authorList>
            <person name="Baruah I.K."/>
            <person name="Bukari Y."/>
            <person name="Amoako-Attah I."/>
            <person name="Meinhardt L.W."/>
            <person name="Bailey B.A."/>
            <person name="Cohen S.P."/>
        </authorList>
    </citation>
    <scope>NUCLEOTIDE SEQUENCE [LARGE SCALE GENOMIC DNA]</scope>
    <source>
        <strain evidence="1 2">GH-12</strain>
    </source>
</reference>
<dbReference type="Proteomes" id="UP001383192">
    <property type="component" value="Unassembled WGS sequence"/>
</dbReference>
<evidence type="ECO:0000313" key="2">
    <source>
        <dbReference type="Proteomes" id="UP001383192"/>
    </source>
</evidence>
<proteinExistence type="predicted"/>
<organism evidence="1 2">
    <name type="scientific">Paramarasmius palmivorus</name>
    <dbReference type="NCBI Taxonomy" id="297713"/>
    <lineage>
        <taxon>Eukaryota</taxon>
        <taxon>Fungi</taxon>
        <taxon>Dikarya</taxon>
        <taxon>Basidiomycota</taxon>
        <taxon>Agaricomycotina</taxon>
        <taxon>Agaricomycetes</taxon>
        <taxon>Agaricomycetidae</taxon>
        <taxon>Agaricales</taxon>
        <taxon>Marasmiineae</taxon>
        <taxon>Marasmiaceae</taxon>
        <taxon>Paramarasmius</taxon>
    </lineage>
</organism>
<gene>
    <name evidence="1" type="ORF">VNI00_004366</name>
</gene>
<keyword evidence="2" id="KW-1185">Reference proteome</keyword>
<comment type="caution">
    <text evidence="1">The sequence shown here is derived from an EMBL/GenBank/DDBJ whole genome shotgun (WGS) entry which is preliminary data.</text>
</comment>
<accession>A0AAW0DPR3</accession>
<name>A0AAW0DPR3_9AGAR</name>
<sequence length="591" mass="66022">MEAITFLRGLNVPPSPFDALQPSGHAQTAGDAIAALVALSPAAYAPRARRALENIKLVKANWDTAQIGLWVQFFLDLALKEPVPSYDTVEELGLVQKVLFTIPVFLQYPTCSLDQEKEIGDLVGMAPYIPRLGARIWVKLIRVLHTTWVSWSSLLAGILFVTNNPNPSGEFVRELVTIQTSEGINIAPLIIRFMQHITPIIRSNCITHRLFIGFHTTMALFVCCCIPRSVLPASHVSFVVLGGVGQLVTLLKTLVSRRGVIRFAREGSGQFGDLTGAIMTTERSLQEAMDGVQAVSDALEAGLILVIFKSQRYYDLECAKPDQYTINPPSKIWDFYANLLQRIAVYLVYPAVLRRFWRSITIITNEYSDLEQNIRLSAEQRLWSCWEQCQRRAKSFRAMYELMKMPGMGGSLCSNEKGHPYESNIDRTFFASITKLYCANHPGDILRLLLSFKAKQQKASDGSVEQGVVVLSFYDLNCLDFDSIDCANVLPLSGLYCDRRLARDQTENLRKKGAQVEETEMLIVAFFPATTKVGESVLTVIEILDLPGAVDEDEDDDYVEDDGVDDPDWDLEQIGLALSPRLSHGQSDNVR</sequence>
<dbReference type="EMBL" id="JAYKXP010000011">
    <property type="protein sequence ID" value="KAK7053045.1"/>
    <property type="molecule type" value="Genomic_DNA"/>
</dbReference>
<evidence type="ECO:0000313" key="1">
    <source>
        <dbReference type="EMBL" id="KAK7053045.1"/>
    </source>
</evidence>